<organism evidence="3 4">
    <name type="scientific">Dunaliella salina</name>
    <name type="common">Green alga</name>
    <name type="synonym">Protococcus salinus</name>
    <dbReference type="NCBI Taxonomy" id="3046"/>
    <lineage>
        <taxon>Eukaryota</taxon>
        <taxon>Viridiplantae</taxon>
        <taxon>Chlorophyta</taxon>
        <taxon>core chlorophytes</taxon>
        <taxon>Chlorophyceae</taxon>
        <taxon>CS clade</taxon>
        <taxon>Chlamydomonadales</taxon>
        <taxon>Dunaliellaceae</taxon>
        <taxon>Dunaliella</taxon>
    </lineage>
</organism>
<evidence type="ECO:0000256" key="2">
    <source>
        <dbReference type="SAM" id="MobiDB-lite"/>
    </source>
</evidence>
<protein>
    <recommendedName>
        <fullName evidence="5">Cytochrome P450</fullName>
    </recommendedName>
</protein>
<dbReference type="Gene3D" id="1.10.630.10">
    <property type="entry name" value="Cytochrome P450"/>
    <property type="match status" value="1"/>
</dbReference>
<dbReference type="SUPFAM" id="SSF48264">
    <property type="entry name" value="Cytochrome P450"/>
    <property type="match status" value="1"/>
</dbReference>
<accession>A0ABQ7G739</accession>
<dbReference type="InterPro" id="IPR036396">
    <property type="entry name" value="Cyt_P450_sf"/>
</dbReference>
<feature type="non-terminal residue" evidence="3">
    <location>
        <position position="1"/>
    </location>
</feature>
<dbReference type="InterPro" id="IPR001128">
    <property type="entry name" value="Cyt_P450"/>
</dbReference>
<keyword evidence="1" id="KW-0349">Heme</keyword>
<dbReference type="EMBL" id="MU070044">
    <property type="protein sequence ID" value="KAF5830428.1"/>
    <property type="molecule type" value="Genomic_DNA"/>
</dbReference>
<evidence type="ECO:0000313" key="3">
    <source>
        <dbReference type="EMBL" id="KAF5830428.1"/>
    </source>
</evidence>
<evidence type="ECO:0000313" key="4">
    <source>
        <dbReference type="Proteomes" id="UP000815325"/>
    </source>
</evidence>
<keyword evidence="1" id="KW-0503">Monooxygenase</keyword>
<sequence length="108" mass="11725">WQSRHPQRSNQNEEGLSAAAQDASNSKPKAFLPFSDGMKGCLGQSLGLMEVRTVLVTLLSRFHFELDLHPGGAQEGVKMIMSLTLKMKGGLRVRCVPLGNECGALSQK</sequence>
<keyword evidence="1" id="KW-0479">Metal-binding</keyword>
<dbReference type="PROSITE" id="PS00086">
    <property type="entry name" value="CYTOCHROME_P450"/>
    <property type="match status" value="1"/>
</dbReference>
<keyword evidence="1" id="KW-0408">Iron</keyword>
<evidence type="ECO:0008006" key="5">
    <source>
        <dbReference type="Google" id="ProtNLM"/>
    </source>
</evidence>
<keyword evidence="4" id="KW-1185">Reference proteome</keyword>
<dbReference type="Proteomes" id="UP000815325">
    <property type="component" value="Unassembled WGS sequence"/>
</dbReference>
<feature type="compositionally biased region" description="Polar residues" evidence="2">
    <location>
        <begin position="1"/>
        <end position="14"/>
    </location>
</feature>
<reference evidence="3" key="1">
    <citation type="submission" date="2017-08" db="EMBL/GenBank/DDBJ databases">
        <authorList>
            <person name="Polle J.E."/>
            <person name="Barry K."/>
            <person name="Cushman J."/>
            <person name="Schmutz J."/>
            <person name="Tran D."/>
            <person name="Hathwaick L.T."/>
            <person name="Yim W.C."/>
            <person name="Jenkins J."/>
            <person name="Mckie-Krisberg Z.M."/>
            <person name="Prochnik S."/>
            <person name="Lindquist E."/>
            <person name="Dockter R.B."/>
            <person name="Adam C."/>
            <person name="Molina H."/>
            <person name="Bunkerborg J."/>
            <person name="Jin E."/>
            <person name="Buchheim M."/>
            <person name="Magnuson J."/>
        </authorList>
    </citation>
    <scope>NUCLEOTIDE SEQUENCE</scope>
    <source>
        <strain evidence="3">CCAP 19/18</strain>
    </source>
</reference>
<feature type="region of interest" description="Disordered" evidence="2">
    <location>
        <begin position="1"/>
        <end position="29"/>
    </location>
</feature>
<dbReference type="PRINTS" id="PR00463">
    <property type="entry name" value="EP450I"/>
</dbReference>
<proteinExistence type="inferred from homology"/>
<dbReference type="InterPro" id="IPR017972">
    <property type="entry name" value="Cyt_P450_CS"/>
</dbReference>
<comment type="similarity">
    <text evidence="1">Belongs to the cytochrome P450 family.</text>
</comment>
<dbReference type="InterPro" id="IPR002401">
    <property type="entry name" value="Cyt_P450_E_grp-I"/>
</dbReference>
<dbReference type="Pfam" id="PF00067">
    <property type="entry name" value="p450"/>
    <property type="match status" value="1"/>
</dbReference>
<comment type="caution">
    <text evidence="3">The sequence shown here is derived from an EMBL/GenBank/DDBJ whole genome shotgun (WGS) entry which is preliminary data.</text>
</comment>
<gene>
    <name evidence="3" type="ORF">DUNSADRAFT_14587</name>
</gene>
<keyword evidence="1" id="KW-0560">Oxidoreductase</keyword>
<evidence type="ECO:0000256" key="1">
    <source>
        <dbReference type="RuleBase" id="RU000461"/>
    </source>
</evidence>
<name>A0ABQ7G739_DUNSA</name>